<evidence type="ECO:0000256" key="9">
    <source>
        <dbReference type="ARBA" id="ARBA00022741"/>
    </source>
</evidence>
<dbReference type="InterPro" id="IPR016244">
    <property type="entry name" value="Tyr_kinase_HGF/MSP_rcpt"/>
</dbReference>
<feature type="transmembrane region" description="Helical" evidence="27">
    <location>
        <begin position="955"/>
        <end position="987"/>
    </location>
</feature>
<evidence type="ECO:0000256" key="5">
    <source>
        <dbReference type="ARBA" id="ARBA00022679"/>
    </source>
</evidence>
<dbReference type="PANTHER" id="PTHR24416:SF564">
    <property type="entry name" value="MACROPHAGE-STIMULATING PROTEIN RECEPTOR"/>
    <property type="match status" value="1"/>
</dbReference>
<evidence type="ECO:0000256" key="17">
    <source>
        <dbReference type="ARBA" id="ARBA00023170"/>
    </source>
</evidence>
<feature type="modified residue" description="Phosphotyrosine; by autocatalysis" evidence="23">
    <location>
        <position position="1365"/>
    </location>
</feature>
<feature type="disulfide bond" evidence="22">
    <location>
        <begin position="170"/>
        <end position="173"/>
    </location>
</feature>
<evidence type="ECO:0000256" key="4">
    <source>
        <dbReference type="ARBA" id="ARBA00022553"/>
    </source>
</evidence>
<name>A0A8C8S174_9SAUR</name>
<feature type="modified residue" description="Phosphotyrosine; by autocatalysis" evidence="23">
    <location>
        <position position="1358"/>
    </location>
</feature>
<dbReference type="InterPro" id="IPR008266">
    <property type="entry name" value="Tyr_kinase_AS"/>
</dbReference>
<dbReference type="GO" id="GO:0016477">
    <property type="term" value="P:cell migration"/>
    <property type="evidence" value="ECO:0007669"/>
    <property type="project" value="TreeGrafter"/>
</dbReference>
<keyword evidence="5" id="KW-0808">Transferase</keyword>
<keyword evidence="32" id="KW-1185">Reference proteome</keyword>
<dbReference type="CDD" id="cd05058">
    <property type="entry name" value="PTKc_Met_Ron"/>
    <property type="match status" value="1"/>
</dbReference>
<evidence type="ECO:0000256" key="19">
    <source>
        <dbReference type="ARBA" id="ARBA00051243"/>
    </source>
</evidence>
<evidence type="ECO:0000256" key="10">
    <source>
        <dbReference type="ARBA" id="ARBA00022777"/>
    </source>
</evidence>
<dbReference type="SMART" id="SM00219">
    <property type="entry name" value="TyrKc"/>
    <property type="match status" value="1"/>
</dbReference>
<sequence length="1397" mass="154560">MGLSFLICLSLVFVLARVSSSAWQCPRIPYSATSNYTVKYKLTSFAADSPIQNIVTYDDPKGAAALFVAVRNKIYVLSPELTRPSVIITGPVGNAECEFCAQCQEMGEELQHEDTDNVVLVRDPSEPWLYSCGTSQHGRCFRHELQTQGSLVVVSATYCLYAAENRPDKCPDCVASPLGTRVLVTENSHVSYFYIASTINSSIVAQYSPKSVSIRRPKGTLDGFAPEFHSLTVLPQFQNSYPIDYVYSFSDPDFVYFLTVQKESPMSSSYHTRLVRLSTEEHDLHKYRELVLDCRFESKRRRRRSLAGQHRRDVAFNVLQAAHATRAGKKLAQEISVNDTDLVLFGAFAESEVESSVPRKYSAVCAFPVHMINQAIEDGMASCCSIAQHQLLRGLSFFQAPEYCPHDVNLLSPVVDTSCWNKPTLVTTASYKVDLFDGRLAGVLLTSIFVTALGDVTVAHLGTVEGRILQVVLQRSTSYTVTLANFSLGEELPVLREVGRLGNSLLFVSGNKVSQVDVTGPGCRHFLTCQRCLRAKRLMRCGWCGSMCMRQEDCTAAWTQDSCPPVLTDFHPRSAPLRGRTRLTLCGMGFQSRPRFTVSSPVASSTYQVMVGQRNCTVLPEESLDMRFPVGPPTKDFVDMLVCKLEPGGTQEAVGLVAVKLTIMERTRDPPFHVHGSSSLGGFVFVVPSITAIHPAYGPLAGGTQLSIKGRNLTVGSSQKVMVGEVECPVVGQQSLGDGVIRCTSPAGRNLSTAPVTLWIDEERFPASEAFQYRPDPVLCNISPSCAYEDSALTIHGTNLDSVYDTRILFEDASIKTDARMCMEPHSAERLVCQSPSYPFASKVESAQGNLTVLLDGSLGHWAFRLRFYPKPQILSFETPDRIYRLPRGEDKIKINQIGLDALVGCMNITMTVAGQDCHPTVLKNEVSCWIPRNLSLPRDGAPVQICVNGACQDLGWVMVSLDLLTAIILGTIATFVLGCFLAFLFLKCHCRRKMGTENLEMRVNPNGNATTVALLPSSMDYREVLATAPSRGFASRHGQDASHTGSSSSSAMVPLMRSLSCCMENLQPELLELVKDVLIPEERLLMHRDRVIGKGHFGSVYHGTYRDLSEREIHCAVKSLNRITDVEEVEEFLKEGILMKSFHHAHVLSLVGICLPHQGLPLVVLPFMKHGDLRHFIRSKEQNPMVKDLIGFGLQVAQGMEYLAHMKFVHRDLAARNCMLDEVFTVKVADFGLARDVFDKEYYSIRQQRHAKLPVKWMALESLQVQKFTTKSDVWSFGVLLWELLTRGASPYPEVDPYDITQYLLSGRRLPQPEYCPDSLYAVMLSCWAPSPEERPTFSTLIGEVEQIMASLKGEHYINLSATYVNVGPGPASPPAHSSEDELASSGDEGEVAATC</sequence>
<reference evidence="31" key="1">
    <citation type="submission" date="2025-08" db="UniProtKB">
        <authorList>
            <consortium name="Ensembl"/>
        </authorList>
    </citation>
    <scope>IDENTIFICATION</scope>
</reference>
<organism evidence="31 32">
    <name type="scientific">Pelusios castaneus</name>
    <name type="common">West African mud turtle</name>
    <dbReference type="NCBI Taxonomy" id="367368"/>
    <lineage>
        <taxon>Eukaryota</taxon>
        <taxon>Metazoa</taxon>
        <taxon>Chordata</taxon>
        <taxon>Craniata</taxon>
        <taxon>Vertebrata</taxon>
        <taxon>Euteleostomi</taxon>
        <taxon>Archelosauria</taxon>
        <taxon>Testudinata</taxon>
        <taxon>Testudines</taxon>
        <taxon>Pleurodira</taxon>
        <taxon>Pelomedusidae</taxon>
        <taxon>Pelusios</taxon>
    </lineage>
</organism>
<evidence type="ECO:0000256" key="20">
    <source>
        <dbReference type="PIRSR" id="PIRSR000617-1"/>
    </source>
</evidence>
<protein>
    <recommendedName>
        <fullName evidence="3">receptor protein-tyrosine kinase</fullName>
        <ecNumber evidence="3">2.7.10.1</ecNumber>
    </recommendedName>
</protein>
<feature type="modified residue" description="Phosphotyrosine; by autocatalysis" evidence="23">
    <location>
        <position position="1243"/>
    </location>
</feature>
<dbReference type="InterPro" id="IPR001627">
    <property type="entry name" value="Semap_dom"/>
</dbReference>
<dbReference type="GO" id="GO:0007399">
    <property type="term" value="P:nervous system development"/>
    <property type="evidence" value="ECO:0007669"/>
    <property type="project" value="TreeGrafter"/>
</dbReference>
<feature type="region of interest" description="Disordered" evidence="26">
    <location>
        <begin position="1371"/>
        <end position="1397"/>
    </location>
</feature>
<keyword evidence="4" id="KW-0597">Phosphoprotein</keyword>
<keyword evidence="8" id="KW-0677">Repeat</keyword>
<comment type="caution">
    <text evidence="24">Lacks conserved residue(s) required for the propagation of feature annotation.</text>
</comment>
<dbReference type="FunFam" id="3.30.200.20:FF:000188">
    <property type="entry name" value="Hepatocyte growth factor receptor"/>
    <property type="match status" value="1"/>
</dbReference>
<dbReference type="PROSITE" id="PS00109">
    <property type="entry name" value="PROTEIN_KINASE_TYR"/>
    <property type="match status" value="1"/>
</dbReference>
<dbReference type="Ensembl" id="ENSPCET00000013095.1">
    <property type="protein sequence ID" value="ENSPCEP00000012648.1"/>
    <property type="gene ID" value="ENSPCEG00000010056.1"/>
</dbReference>
<evidence type="ECO:0000256" key="21">
    <source>
        <dbReference type="PIRSR" id="PIRSR000617-2"/>
    </source>
</evidence>
<feature type="domain" description="Sema" evidence="30">
    <location>
        <begin position="27"/>
        <end position="518"/>
    </location>
</feature>
<dbReference type="Pfam" id="PF01403">
    <property type="entry name" value="Sema"/>
    <property type="match status" value="1"/>
</dbReference>
<keyword evidence="17" id="KW-0675">Receptor</keyword>
<reference evidence="31" key="2">
    <citation type="submission" date="2025-09" db="UniProtKB">
        <authorList>
            <consortium name="Ensembl"/>
        </authorList>
    </citation>
    <scope>IDENTIFICATION</scope>
</reference>
<dbReference type="SMART" id="SM00423">
    <property type="entry name" value="PSI"/>
    <property type="match status" value="1"/>
</dbReference>
<dbReference type="InterPro" id="IPR020635">
    <property type="entry name" value="Tyr_kinase_cat_dom"/>
</dbReference>
<keyword evidence="11 21" id="KW-0067">ATP-binding</keyword>
<dbReference type="SUPFAM" id="SSF103575">
    <property type="entry name" value="Plexin repeat"/>
    <property type="match status" value="1"/>
</dbReference>
<evidence type="ECO:0000313" key="32">
    <source>
        <dbReference type="Proteomes" id="UP000694393"/>
    </source>
</evidence>
<keyword evidence="16 22" id="KW-1015">Disulfide bond</keyword>
<evidence type="ECO:0000256" key="2">
    <source>
        <dbReference type="ARBA" id="ARBA00010297"/>
    </source>
</evidence>
<feature type="disulfide bond" evidence="22">
    <location>
        <begin position="523"/>
        <end position="541"/>
    </location>
</feature>
<feature type="disulfide bond" evidence="22">
    <location>
        <begin position="100"/>
        <end position="103"/>
    </location>
</feature>
<feature type="chain" id="PRO_5034838405" description="receptor protein-tyrosine kinase" evidence="28">
    <location>
        <begin position="22"/>
        <end position="1397"/>
    </location>
</feature>
<keyword evidence="12" id="KW-0832">Ubl conjugation</keyword>
<dbReference type="SMART" id="SM00630">
    <property type="entry name" value="Sema"/>
    <property type="match status" value="1"/>
</dbReference>
<dbReference type="PROSITE" id="PS51004">
    <property type="entry name" value="SEMA"/>
    <property type="match status" value="1"/>
</dbReference>
<dbReference type="GO" id="GO:0005886">
    <property type="term" value="C:plasma membrane"/>
    <property type="evidence" value="ECO:0007669"/>
    <property type="project" value="TreeGrafter"/>
</dbReference>
<evidence type="ECO:0000256" key="14">
    <source>
        <dbReference type="ARBA" id="ARBA00023136"/>
    </source>
</evidence>
<dbReference type="SUPFAM" id="SSF101912">
    <property type="entry name" value="Sema domain"/>
    <property type="match status" value="1"/>
</dbReference>
<dbReference type="GO" id="GO:0007169">
    <property type="term" value="P:cell surface receptor protein tyrosine kinase signaling pathway"/>
    <property type="evidence" value="ECO:0007669"/>
    <property type="project" value="InterPro"/>
</dbReference>
<dbReference type="InterPro" id="IPR001245">
    <property type="entry name" value="Ser-Thr/Tyr_kinase_cat_dom"/>
</dbReference>
<dbReference type="InterPro" id="IPR014756">
    <property type="entry name" value="Ig_E-set"/>
</dbReference>
<evidence type="ECO:0000256" key="1">
    <source>
        <dbReference type="ARBA" id="ARBA00004479"/>
    </source>
</evidence>
<dbReference type="InterPro" id="IPR050122">
    <property type="entry name" value="RTK"/>
</dbReference>
<dbReference type="SUPFAM" id="SSF56112">
    <property type="entry name" value="Protein kinase-like (PK-like)"/>
    <property type="match status" value="1"/>
</dbReference>
<feature type="disulfide bond" evidence="22">
    <location>
        <begin position="132"/>
        <end position="140"/>
    </location>
</feature>
<evidence type="ECO:0000313" key="31">
    <source>
        <dbReference type="Ensembl" id="ENSPCEP00000012648.1"/>
    </source>
</evidence>
<feature type="binding site" evidence="21">
    <location>
        <begin position="1166"/>
        <end position="1169"/>
    </location>
    <ligand>
        <name>ATP</name>
        <dbReference type="ChEBI" id="CHEBI:30616"/>
    </ligand>
</feature>
<evidence type="ECO:0000259" key="29">
    <source>
        <dbReference type="PROSITE" id="PS50011"/>
    </source>
</evidence>
<dbReference type="Gene3D" id="3.30.200.20">
    <property type="entry name" value="Phosphorylase Kinase, domain 1"/>
    <property type="match status" value="1"/>
</dbReference>
<dbReference type="InterPro" id="IPR013783">
    <property type="entry name" value="Ig-like_fold"/>
</dbReference>
<dbReference type="PANTHER" id="PTHR24416">
    <property type="entry name" value="TYROSINE-PROTEIN KINASE RECEPTOR"/>
    <property type="match status" value="1"/>
</dbReference>
<evidence type="ECO:0000256" key="7">
    <source>
        <dbReference type="ARBA" id="ARBA00022729"/>
    </source>
</evidence>
<dbReference type="FunFam" id="3.30.1680.10:FF:000006">
    <property type="entry name" value="Macrophage-stimulating 1 receptor b"/>
    <property type="match status" value="1"/>
</dbReference>
<feature type="disulfide bond" evidence="22">
    <location>
        <begin position="532"/>
        <end position="548"/>
    </location>
</feature>
<evidence type="ECO:0000256" key="28">
    <source>
        <dbReference type="SAM" id="SignalP"/>
    </source>
</evidence>
<keyword evidence="15" id="KW-0829">Tyrosine-protein kinase</keyword>
<feature type="binding site" evidence="21">
    <location>
        <position position="1217"/>
    </location>
    <ligand>
        <name>ATP</name>
        <dbReference type="ChEBI" id="CHEBI:30616"/>
    </ligand>
</feature>
<dbReference type="Proteomes" id="UP000694393">
    <property type="component" value="Unplaced"/>
</dbReference>
<feature type="active site" description="Proton acceptor" evidence="20">
    <location>
        <position position="1213"/>
    </location>
</feature>
<feature type="disulfide bond" evidence="22">
    <location>
        <begin position="294"/>
        <end position="365"/>
    </location>
</feature>
<feature type="disulfide bond" evidence="22">
    <location>
        <begin position="383"/>
        <end position="404"/>
    </location>
</feature>
<feature type="modified residue" description="Phosphotyrosine; by autocatalysis" evidence="23">
    <location>
        <position position="1244"/>
    </location>
</feature>
<dbReference type="EC" id="2.7.10.1" evidence="3"/>
<dbReference type="InterPro" id="IPR002909">
    <property type="entry name" value="IPT_dom"/>
</dbReference>
<dbReference type="PRINTS" id="PR00109">
    <property type="entry name" value="TYRKINASE"/>
</dbReference>
<dbReference type="GO" id="GO:0004714">
    <property type="term" value="F:transmembrane receptor protein tyrosine kinase activity"/>
    <property type="evidence" value="ECO:0007669"/>
    <property type="project" value="UniProtKB-EC"/>
</dbReference>
<dbReference type="FunFam" id="1.10.510.10:FF:000093">
    <property type="entry name" value="Hepatocyte growth factor receptor"/>
    <property type="match status" value="1"/>
</dbReference>
<dbReference type="GO" id="GO:0005524">
    <property type="term" value="F:ATP binding"/>
    <property type="evidence" value="ECO:0007669"/>
    <property type="project" value="UniProtKB-UniRule"/>
</dbReference>
<keyword evidence="14 27" id="KW-0472">Membrane</keyword>
<dbReference type="InterPro" id="IPR017441">
    <property type="entry name" value="Protein_kinase_ATP_BS"/>
</dbReference>
<evidence type="ECO:0000256" key="11">
    <source>
        <dbReference type="ARBA" id="ARBA00022840"/>
    </source>
</evidence>
<dbReference type="InterPro" id="IPR016201">
    <property type="entry name" value="PSI"/>
</dbReference>
<keyword evidence="9 21" id="KW-0547">Nucleotide-binding</keyword>
<dbReference type="InterPro" id="IPR015943">
    <property type="entry name" value="WD40/YVTN_repeat-like_dom_sf"/>
</dbReference>
<evidence type="ECO:0000256" key="24">
    <source>
        <dbReference type="PROSITE-ProRule" id="PRU00352"/>
    </source>
</evidence>
<evidence type="ECO:0000256" key="23">
    <source>
        <dbReference type="PIRSR" id="PIRSR000617-4"/>
    </source>
</evidence>
<keyword evidence="13 27" id="KW-1133">Transmembrane helix</keyword>
<dbReference type="InterPro" id="IPR002165">
    <property type="entry name" value="Plexin_repeat"/>
</dbReference>
<dbReference type="Gene3D" id="2.60.40.10">
    <property type="entry name" value="Immunoglobulins"/>
    <property type="match status" value="2"/>
</dbReference>
<dbReference type="SMART" id="SM00429">
    <property type="entry name" value="IPT"/>
    <property type="match status" value="3"/>
</dbReference>
<evidence type="ECO:0000256" key="15">
    <source>
        <dbReference type="ARBA" id="ARBA00023137"/>
    </source>
</evidence>
<comment type="subcellular location">
    <subcellularLocation>
        <location evidence="1">Membrane</location>
        <topology evidence="1">Single-pass type I membrane protein</topology>
    </subcellularLocation>
</comment>
<evidence type="ECO:0000256" key="3">
    <source>
        <dbReference type="ARBA" id="ARBA00011902"/>
    </source>
</evidence>
<evidence type="ECO:0000256" key="8">
    <source>
        <dbReference type="ARBA" id="ARBA00022737"/>
    </source>
</evidence>
<feature type="binding site" evidence="21">
    <location>
        <begin position="1093"/>
        <end position="1101"/>
    </location>
    <ligand>
        <name>ATP</name>
        <dbReference type="ChEBI" id="CHEBI:30616"/>
    </ligand>
</feature>
<dbReference type="Pfam" id="PF01833">
    <property type="entry name" value="TIG"/>
    <property type="match status" value="1"/>
</dbReference>
<evidence type="ECO:0000256" key="25">
    <source>
        <dbReference type="PROSITE-ProRule" id="PRU10141"/>
    </source>
</evidence>
<dbReference type="InterPro" id="IPR011009">
    <property type="entry name" value="Kinase-like_dom_sf"/>
</dbReference>
<accession>A0A8C8S174</accession>
<evidence type="ECO:0000256" key="6">
    <source>
        <dbReference type="ARBA" id="ARBA00022692"/>
    </source>
</evidence>
<dbReference type="Pfam" id="PF01437">
    <property type="entry name" value="PSI"/>
    <property type="match status" value="1"/>
</dbReference>
<proteinExistence type="inferred from homology"/>
<keyword evidence="6 27" id="KW-0812">Transmembrane</keyword>
<feature type="disulfide bond" evidence="22">
    <location>
        <begin position="529"/>
        <end position="563"/>
    </location>
</feature>
<evidence type="ECO:0000259" key="30">
    <source>
        <dbReference type="PROSITE" id="PS51004"/>
    </source>
</evidence>
<comment type="similarity">
    <text evidence="2">Belongs to the plexin family.</text>
</comment>
<dbReference type="Gene3D" id="3.30.1680.10">
    <property type="entry name" value="ligand-binding face of the semaphorins, domain 2"/>
    <property type="match status" value="1"/>
</dbReference>
<feature type="domain" description="Protein kinase" evidence="29">
    <location>
        <begin position="1087"/>
        <end position="1350"/>
    </location>
</feature>
<dbReference type="CDD" id="cd00102">
    <property type="entry name" value="IPT"/>
    <property type="match status" value="1"/>
</dbReference>
<dbReference type="GO" id="GO:0043235">
    <property type="term" value="C:receptor complex"/>
    <property type="evidence" value="ECO:0007669"/>
    <property type="project" value="TreeGrafter"/>
</dbReference>
<dbReference type="InterPro" id="IPR000719">
    <property type="entry name" value="Prot_kinase_dom"/>
</dbReference>
<dbReference type="Pfam" id="PF07714">
    <property type="entry name" value="PK_Tyr_Ser-Thr"/>
    <property type="match status" value="1"/>
</dbReference>
<evidence type="ECO:0000256" key="27">
    <source>
        <dbReference type="SAM" id="Phobius"/>
    </source>
</evidence>
<feature type="disulfide bond" evidence="22">
    <location>
        <begin position="544"/>
        <end position="554"/>
    </location>
</feature>
<feature type="binding site" evidence="21 25">
    <location>
        <position position="1119"/>
    </location>
    <ligand>
        <name>ATP</name>
        <dbReference type="ChEBI" id="CHEBI:30616"/>
    </ligand>
</feature>
<keyword evidence="10" id="KW-0418">Kinase</keyword>
<evidence type="ECO:0000256" key="26">
    <source>
        <dbReference type="SAM" id="MobiDB-lite"/>
    </source>
</evidence>
<comment type="catalytic activity">
    <reaction evidence="19">
        <text>L-tyrosyl-[protein] + ATP = O-phospho-L-tyrosyl-[protein] + ADP + H(+)</text>
        <dbReference type="Rhea" id="RHEA:10596"/>
        <dbReference type="Rhea" id="RHEA-COMP:10136"/>
        <dbReference type="Rhea" id="RHEA-COMP:20101"/>
        <dbReference type="ChEBI" id="CHEBI:15378"/>
        <dbReference type="ChEBI" id="CHEBI:30616"/>
        <dbReference type="ChEBI" id="CHEBI:46858"/>
        <dbReference type="ChEBI" id="CHEBI:61978"/>
        <dbReference type="ChEBI" id="CHEBI:456216"/>
        <dbReference type="EC" id="2.7.10.1"/>
    </reaction>
</comment>
<dbReference type="InterPro" id="IPR036352">
    <property type="entry name" value="Semap_dom_sf"/>
</dbReference>
<evidence type="ECO:0000256" key="13">
    <source>
        <dbReference type="ARBA" id="ARBA00022989"/>
    </source>
</evidence>
<dbReference type="PROSITE" id="PS50011">
    <property type="entry name" value="PROTEIN_KINASE_DOM"/>
    <property type="match status" value="1"/>
</dbReference>
<feature type="signal peptide" evidence="28">
    <location>
        <begin position="1"/>
        <end position="21"/>
    </location>
</feature>
<evidence type="ECO:0000256" key="16">
    <source>
        <dbReference type="ARBA" id="ARBA00023157"/>
    </source>
</evidence>
<dbReference type="CDD" id="cd01179">
    <property type="entry name" value="IPT_plexin_repeat2"/>
    <property type="match status" value="1"/>
</dbReference>
<dbReference type="Gene3D" id="1.10.510.10">
    <property type="entry name" value="Transferase(Phosphotransferase) domain 1"/>
    <property type="match status" value="1"/>
</dbReference>
<dbReference type="GO" id="GO:0006909">
    <property type="term" value="P:phagocytosis"/>
    <property type="evidence" value="ECO:0007669"/>
    <property type="project" value="TreeGrafter"/>
</dbReference>
<evidence type="ECO:0000256" key="12">
    <source>
        <dbReference type="ARBA" id="ARBA00022843"/>
    </source>
</evidence>
<dbReference type="PROSITE" id="PS00107">
    <property type="entry name" value="PROTEIN_KINASE_ATP"/>
    <property type="match status" value="1"/>
</dbReference>
<dbReference type="SUPFAM" id="SSF81296">
    <property type="entry name" value="E set domains"/>
    <property type="match status" value="3"/>
</dbReference>
<keyword evidence="18" id="KW-0325">Glycoprotein</keyword>
<dbReference type="PIRSF" id="PIRSF000617">
    <property type="entry name" value="TyrPK_HGF-R"/>
    <property type="match status" value="1"/>
</dbReference>
<evidence type="ECO:0000256" key="22">
    <source>
        <dbReference type="PIRSR" id="PIRSR000617-3"/>
    </source>
</evidence>
<keyword evidence="7 28" id="KW-0732">Signal</keyword>
<dbReference type="FunFam" id="2.130.10.10:FF:000194">
    <property type="entry name" value="Macrophage-stimulating 1 receptor a"/>
    <property type="match status" value="1"/>
</dbReference>
<dbReference type="FunFam" id="2.60.40.10:FF:000679">
    <property type="entry name" value="Macrophage stimulating 1 receptor"/>
    <property type="match status" value="1"/>
</dbReference>
<dbReference type="Gene3D" id="2.130.10.10">
    <property type="entry name" value="YVTN repeat-like/Quinoprotein amine dehydrogenase"/>
    <property type="match status" value="1"/>
</dbReference>
<evidence type="ECO:0000256" key="18">
    <source>
        <dbReference type="ARBA" id="ARBA00023180"/>
    </source>
</evidence>